<dbReference type="InterPro" id="IPR020845">
    <property type="entry name" value="AMP-binding_CS"/>
</dbReference>
<feature type="transmembrane region" description="Helical" evidence="1">
    <location>
        <begin position="1184"/>
        <end position="1204"/>
    </location>
</feature>
<dbReference type="InterPro" id="IPR000873">
    <property type="entry name" value="AMP-dep_synth/lig_dom"/>
</dbReference>
<evidence type="ECO:0000259" key="2">
    <source>
        <dbReference type="Pfam" id="PF00501"/>
    </source>
</evidence>
<dbReference type="OrthoDB" id="199633at2759"/>
<dbReference type="PANTHER" id="PTHR22754:SF32">
    <property type="entry name" value="DISCO-INTERACTING PROTEIN 2"/>
    <property type="match status" value="1"/>
</dbReference>
<dbReference type="InterPro" id="IPR036736">
    <property type="entry name" value="ACP-like_sf"/>
</dbReference>
<dbReference type="Gene3D" id="3.30.300.30">
    <property type="match status" value="1"/>
</dbReference>
<evidence type="ECO:0000313" key="4">
    <source>
        <dbReference type="EMBL" id="CAB9501608.1"/>
    </source>
</evidence>
<feature type="transmembrane region" description="Helical" evidence="1">
    <location>
        <begin position="974"/>
        <end position="999"/>
    </location>
</feature>
<dbReference type="SUPFAM" id="SSF51161">
    <property type="entry name" value="Trimeric LpxA-like enzymes"/>
    <property type="match status" value="1"/>
</dbReference>
<feature type="transmembrane region" description="Helical" evidence="1">
    <location>
        <begin position="941"/>
        <end position="962"/>
    </location>
</feature>
<dbReference type="Gene3D" id="2.160.10.10">
    <property type="entry name" value="Hexapeptide repeat proteins"/>
    <property type="match status" value="1"/>
</dbReference>
<dbReference type="SUPFAM" id="SSF56801">
    <property type="entry name" value="Acetyl-CoA synthetase-like"/>
    <property type="match status" value="1"/>
</dbReference>
<dbReference type="PROSITE" id="PS00455">
    <property type="entry name" value="AMP_BINDING"/>
    <property type="match status" value="1"/>
</dbReference>
<dbReference type="InterPro" id="IPR025110">
    <property type="entry name" value="AMP-bd_C"/>
</dbReference>
<dbReference type="GO" id="GO:0016874">
    <property type="term" value="F:ligase activity"/>
    <property type="evidence" value="ECO:0007669"/>
    <property type="project" value="UniProtKB-KW"/>
</dbReference>
<accession>A0A9N8H4G0</accession>
<proteinExistence type="predicted"/>
<dbReference type="InterPro" id="IPR011004">
    <property type="entry name" value="Trimer_LpxA-like_sf"/>
</dbReference>
<keyword evidence="4" id="KW-0436">Ligase</keyword>
<keyword evidence="1" id="KW-0472">Membrane</keyword>
<sequence>MKSYSTILEALSHHAKETPEKKLFTWVDIKCKEQKTLTFHQLEVQSNAVAHHLIKLGCQKGDRVMVAYPFGLEFLAGMLGAMKIGVIPCSTYPPNPNQLKTEMPKFRGFVEDAGAKFALTTTAFATGMAAAGVLYKSGVKWIGTDKLMVKKNKANVFEMNKRELDDACFVQYTSGSTGQPKGVMISHHNLAENCRAIQNFNNLKPSSVGALWLPQYHDMGLVGGFMAGVYVGHHVIMTSPLDFIAKPLLWSDMVETYQATHVCAPNFAYALLLKRLEQANRKANWSCIEIAMFGAEPTQSHVVKAVAETLSIKQENVCNLYGLAEAVLFLTGGTANPDSEGLVCCGEVDSPTLKLRIIEDGKEVEEGQVGSIWAQSPRVAAGYFGKPEQSKITFANTVPGYDGTWLDTGDLGKVVGGQLYVTGRVKDVIIINGKNYYPTDVEHSINATFGDIIRPGRTTVFQHGDASVGITAETRKDTSKSSNGDFAVLLANHVSQVHGLSVSEVVVLKAGVTPKTTSGKLKRSEIRQTTISGDWKSTSIVLRSDFRGNAVMIESTKTRIPGPSSVVNCKSSHGEKHVNPEKPCSNMVGNQSVGKEGSKQDLSCVLLSVLGTNLDAPKTWAENGLTSLKSAELRMKIEEGLHVSLPPNFEQLYPTPEALEIFLAASKGQRFPTQEVCNHPDFIWNPSRSMCSKLQLGVAQILGSILILSLLLLAFVPSYFLGSFVMGHCDSAGTGACNGPMFWMVLPLLFPLFILSFSLLVVLCKLSVVGSYQPQQMELLSWRYIRWWFVDRLLEIWESLVGNFVLETKFIWVFYWLLGVDMAWSSKIEAYIREFDLVKVGENAVIGHSLKCRKFSQRPEGSPQLTFRPIVVGSNCHVSGMLSPGATIGDGSKVERLTAVAEGAMVPNGVLARGVPAYHAGHHEQPEPTRKEDFILDAFKIVWTMLEAYYFFALSYLVHTFLVHVLPPWQYVTILYWLLLLPGSSFLAIVSSIALKWVLIGKRDPSDQYEGSLWHKTTNWACDFHFQCATWALTPFFGQSKLWNIILFLHGLDVDMASNLNIPYLVFPPSKVDFVKIRNSFASTISLDLNYKSDSKIEIINSSIGYHANLRAGVKVLQSTVPSRTNVTDSIYDLNQTKPNLNPTIFMNILLPELSQLLLNIILFVTIIPTYEFCDAFFTSSSAGVAGCCLAAAVVLQFSLWLLFTRAVEWVMMRLPRNVQHGFFAVYINHAWIFRGGNWLDLLLHGTPLFPCYARMMGAEVDGELWYFGYAIYEFSRMHFQGNTVVDSASLNGHYVDGKGLTIDDTYVSGVVHPGCFAVAGSVISGEENGPWKVFLKSQDIPRYPQPTRSEITFEDLESVLYDA</sequence>
<dbReference type="Pfam" id="PF23024">
    <property type="entry name" value="AMP-dom_DIP2-like"/>
    <property type="match status" value="1"/>
</dbReference>
<keyword evidence="1" id="KW-0812">Transmembrane</keyword>
<feature type="transmembrane region" description="Helical" evidence="1">
    <location>
        <begin position="696"/>
        <end position="721"/>
    </location>
</feature>
<evidence type="ECO:0000313" key="5">
    <source>
        <dbReference type="Proteomes" id="UP001153069"/>
    </source>
</evidence>
<dbReference type="InterPro" id="IPR045851">
    <property type="entry name" value="AMP-bd_C_sf"/>
</dbReference>
<evidence type="ECO:0000256" key="1">
    <source>
        <dbReference type="SAM" id="Phobius"/>
    </source>
</evidence>
<feature type="domain" description="AMP-binding enzyme C-terminal" evidence="3">
    <location>
        <begin position="427"/>
        <end position="529"/>
    </location>
</feature>
<organism evidence="4 5">
    <name type="scientific">Seminavis robusta</name>
    <dbReference type="NCBI Taxonomy" id="568900"/>
    <lineage>
        <taxon>Eukaryota</taxon>
        <taxon>Sar</taxon>
        <taxon>Stramenopiles</taxon>
        <taxon>Ochrophyta</taxon>
        <taxon>Bacillariophyta</taxon>
        <taxon>Bacillariophyceae</taxon>
        <taxon>Bacillariophycidae</taxon>
        <taxon>Naviculales</taxon>
        <taxon>Naviculaceae</taxon>
        <taxon>Seminavis</taxon>
    </lineage>
</organism>
<keyword evidence="5" id="KW-1185">Reference proteome</keyword>
<gene>
    <name evidence="4" type="ORF">SEMRO_113_G056020.1</name>
</gene>
<feature type="transmembrane region" description="Helical" evidence="1">
    <location>
        <begin position="741"/>
        <end position="763"/>
    </location>
</feature>
<evidence type="ECO:0000259" key="3">
    <source>
        <dbReference type="Pfam" id="PF23024"/>
    </source>
</evidence>
<comment type="caution">
    <text evidence="4">The sequence shown here is derived from an EMBL/GenBank/DDBJ whole genome shotgun (WGS) entry which is preliminary data.</text>
</comment>
<dbReference type="Gene3D" id="3.40.50.12780">
    <property type="entry name" value="N-terminal domain of ligase-like"/>
    <property type="match status" value="1"/>
</dbReference>
<dbReference type="SUPFAM" id="SSF47336">
    <property type="entry name" value="ACP-like"/>
    <property type="match status" value="1"/>
</dbReference>
<protein>
    <submittedName>
        <fullName evidence="4">D-alanine--D-alanyl carrier protein ligase</fullName>
    </submittedName>
</protein>
<name>A0A9N8H4G0_9STRA</name>
<feature type="domain" description="AMP-dependent synthetase/ligase" evidence="2">
    <location>
        <begin position="12"/>
        <end position="384"/>
    </location>
</feature>
<keyword evidence="1" id="KW-1133">Transmembrane helix</keyword>
<dbReference type="Pfam" id="PF00501">
    <property type="entry name" value="AMP-binding"/>
    <property type="match status" value="1"/>
</dbReference>
<reference evidence="4" key="1">
    <citation type="submission" date="2020-06" db="EMBL/GenBank/DDBJ databases">
        <authorList>
            <consortium name="Plant Systems Biology data submission"/>
        </authorList>
    </citation>
    <scope>NUCLEOTIDE SEQUENCE</scope>
    <source>
        <strain evidence="4">D6</strain>
    </source>
</reference>
<dbReference type="PANTHER" id="PTHR22754">
    <property type="entry name" value="DISCO-INTERACTING PROTEIN 2 DIP2 -RELATED"/>
    <property type="match status" value="1"/>
</dbReference>
<dbReference type="InterPro" id="IPR042099">
    <property type="entry name" value="ANL_N_sf"/>
</dbReference>
<dbReference type="EMBL" id="CAICTM010000112">
    <property type="protein sequence ID" value="CAB9501608.1"/>
    <property type="molecule type" value="Genomic_DNA"/>
</dbReference>
<dbReference type="Proteomes" id="UP001153069">
    <property type="component" value="Unassembled WGS sequence"/>
</dbReference>